<keyword evidence="2" id="KW-0614">Plasmid</keyword>
<dbReference type="Proteomes" id="UP000029431">
    <property type="component" value="Plasmid pPLA2_10"/>
</dbReference>
<dbReference type="KEGG" id="plv:ERIC2_10p00050"/>
<evidence type="ECO:0000313" key="3">
    <source>
        <dbReference type="Proteomes" id="UP000029431"/>
    </source>
</evidence>
<name>V9WD82_9BACL</name>
<dbReference type="HOGENOM" id="CLU_2863558_0_0_9"/>
<feature type="transmembrane region" description="Helical" evidence="1">
    <location>
        <begin position="41"/>
        <end position="60"/>
    </location>
</feature>
<protein>
    <submittedName>
        <fullName evidence="2">Uncharacterized protein</fullName>
    </submittedName>
</protein>
<evidence type="ECO:0000256" key="1">
    <source>
        <dbReference type="SAM" id="Phobius"/>
    </source>
</evidence>
<sequence length="64" mass="7351">MLEKIDPGALAATLGDFFHSYIVDTVSGSFRVFQSFTYGEMLISLLLFTILLLLTFRWIFDVLR</sequence>
<keyword evidence="1" id="KW-1133">Transmembrane helix</keyword>
<keyword evidence="3" id="KW-1185">Reference proteome</keyword>
<keyword evidence="1" id="KW-0472">Membrane</keyword>
<gene>
    <name evidence="2" type="ORF">ERIC2_10p00050</name>
</gene>
<proteinExistence type="predicted"/>
<keyword evidence="1" id="KW-0812">Transmembrane</keyword>
<organism evidence="2 3">
    <name type="scientific">Paenibacillus larvae subsp. larvae DSM 25430</name>
    <dbReference type="NCBI Taxonomy" id="697284"/>
    <lineage>
        <taxon>Bacteria</taxon>
        <taxon>Bacillati</taxon>
        <taxon>Bacillota</taxon>
        <taxon>Bacilli</taxon>
        <taxon>Bacillales</taxon>
        <taxon>Paenibacillaceae</taxon>
        <taxon>Paenibacillus</taxon>
    </lineage>
</organism>
<accession>V9WD82</accession>
<dbReference type="AlphaFoldDB" id="V9WD82"/>
<dbReference type="EMBL" id="CP003356">
    <property type="protein sequence ID" value="AHD07789.1"/>
    <property type="molecule type" value="Genomic_DNA"/>
</dbReference>
<reference evidence="2 3" key="1">
    <citation type="journal article" date="2014" name="PLoS ONE">
        <title>How to Kill the Honey Bee Larva: Genomic Potential and Virulence Mechanisms of Paenibacillus larvae.</title>
        <authorList>
            <person name="Djukic M."/>
            <person name="Brzuszkiewicz E."/>
            <person name="Funfhaus A."/>
            <person name="Voss J."/>
            <person name="Gollnow K."/>
            <person name="Poppinga L."/>
            <person name="Liesegang H."/>
            <person name="Garcia-Gonzalez E."/>
            <person name="Genersch E."/>
            <person name="Daniel R."/>
        </authorList>
    </citation>
    <scope>NUCLEOTIDE SEQUENCE [LARGE SCALE GENOMIC DNA]</scope>
    <source>
        <strain evidence="2 3">DSM 25430</strain>
        <plasmid evidence="3">Plasmid pPLA2_10</plasmid>
    </source>
</reference>
<evidence type="ECO:0000313" key="2">
    <source>
        <dbReference type="EMBL" id="AHD07789.1"/>
    </source>
</evidence>
<geneLocation type="plasmid" evidence="2 3">
    <name>pPLA2_10</name>
</geneLocation>